<reference evidence="2 3" key="1">
    <citation type="journal article" date="2010" name="Stand. Genomic Sci.">
        <title>Complete genome sequence of Methanoplanus petrolearius type strain (SEBR 4847).</title>
        <authorList>
            <person name="Brambilla E."/>
            <person name="Djao O.D."/>
            <person name="Daligault H."/>
            <person name="Lapidus A."/>
            <person name="Lucas S."/>
            <person name="Hammon N."/>
            <person name="Nolan M."/>
            <person name="Tice H."/>
            <person name="Cheng J.F."/>
            <person name="Han C."/>
            <person name="Tapia R."/>
            <person name="Goodwin L."/>
            <person name="Pitluck S."/>
            <person name="Liolios K."/>
            <person name="Ivanova N."/>
            <person name="Mavromatis K."/>
            <person name="Mikhailova N."/>
            <person name="Pati A."/>
            <person name="Chen A."/>
            <person name="Palaniappan K."/>
            <person name="Land M."/>
            <person name="Hauser L."/>
            <person name="Chang Y.J."/>
            <person name="Jeffries C.D."/>
            <person name="Rohde M."/>
            <person name="Spring S."/>
            <person name="Sikorski J."/>
            <person name="Goker M."/>
            <person name="Woyke T."/>
            <person name="Bristow J."/>
            <person name="Eisen J.A."/>
            <person name="Markowitz V."/>
            <person name="Hugenholtz P."/>
            <person name="Kyrpides N.C."/>
            <person name="Klenk H.P."/>
        </authorList>
    </citation>
    <scope>NUCLEOTIDE SEQUENCE [LARGE SCALE GENOMIC DNA]</scope>
    <source>
        <strain evidence="3">DSM 11571 / OCM 486 / SEBR 4847</strain>
    </source>
</reference>
<evidence type="ECO:0000313" key="3">
    <source>
        <dbReference type="Proteomes" id="UP000006565"/>
    </source>
</evidence>
<feature type="domain" description="PUA" evidence="1">
    <location>
        <begin position="82"/>
        <end position="157"/>
    </location>
</feature>
<dbReference type="InterPro" id="IPR022430">
    <property type="entry name" value="CHP03684"/>
</dbReference>
<name>E1RG84_METP4</name>
<dbReference type="SMART" id="SM00359">
    <property type="entry name" value="PUA"/>
    <property type="match status" value="1"/>
</dbReference>
<dbReference type="RefSeq" id="WP_013330571.1">
    <property type="nucleotide sequence ID" value="NC_014507.1"/>
</dbReference>
<sequence length="165" mass="18338">MAKLNVKKRYSIRKSRLADLKKKLEEEIGESADSFLSGNVEIAETDSDFMIYLVNRKPAIMERDGWVFPTLRAFVETPFEVRKAVVDSGAVAFMAKGADLMRPGIVSLTGDIREGRPFVIVEEKHGKPLAIAVALMDSEGILASDKGKIAKNIHYVGDDLWNLEI</sequence>
<evidence type="ECO:0000313" key="2">
    <source>
        <dbReference type="EMBL" id="ADN37398.1"/>
    </source>
</evidence>
<dbReference type="InterPro" id="IPR015947">
    <property type="entry name" value="PUA-like_sf"/>
</dbReference>
<dbReference type="EMBL" id="CP002117">
    <property type="protein sequence ID" value="ADN37398.1"/>
    <property type="molecule type" value="Genomic_DNA"/>
</dbReference>
<evidence type="ECO:0000259" key="1">
    <source>
        <dbReference type="SMART" id="SM00359"/>
    </source>
</evidence>
<dbReference type="Proteomes" id="UP000006565">
    <property type="component" value="Chromosome"/>
</dbReference>
<dbReference type="Gene3D" id="3.10.400.20">
    <property type="match status" value="1"/>
</dbReference>
<protein>
    <submittedName>
        <fullName evidence="2">PUA domain containing protein</fullName>
    </submittedName>
</protein>
<keyword evidence="3" id="KW-1185">Reference proteome</keyword>
<dbReference type="GeneID" id="9745148"/>
<dbReference type="HOGENOM" id="CLU_090468_1_1_2"/>
<dbReference type="InterPro" id="IPR004521">
    <property type="entry name" value="Uncharacterised_CHP00451"/>
</dbReference>
<dbReference type="PIRSF" id="PIRSF005067">
    <property type="entry name" value="Tma_RNA-bind_prd"/>
    <property type="match status" value="1"/>
</dbReference>
<dbReference type="OrthoDB" id="27972at2157"/>
<dbReference type="AlphaFoldDB" id="E1RG84"/>
<dbReference type="KEGG" id="mpi:Mpet_2655"/>
<dbReference type="Pfam" id="PF09183">
    <property type="entry name" value="DUF1947"/>
    <property type="match status" value="1"/>
</dbReference>
<dbReference type="SUPFAM" id="SSF88697">
    <property type="entry name" value="PUA domain-like"/>
    <property type="match status" value="1"/>
</dbReference>
<proteinExistence type="predicted"/>
<organism evidence="2 3">
    <name type="scientific">Methanolacinia petrolearia (strain DSM 11571 / OCM 486 / SEBR 4847)</name>
    <name type="common">Methanoplanus petrolearius</name>
    <dbReference type="NCBI Taxonomy" id="679926"/>
    <lineage>
        <taxon>Archaea</taxon>
        <taxon>Methanobacteriati</taxon>
        <taxon>Methanobacteriota</taxon>
        <taxon>Stenosarchaea group</taxon>
        <taxon>Methanomicrobia</taxon>
        <taxon>Methanomicrobiales</taxon>
        <taxon>Methanomicrobiaceae</taxon>
        <taxon>Methanolacinia</taxon>
    </lineage>
</organism>
<dbReference type="GO" id="GO:0003723">
    <property type="term" value="F:RNA binding"/>
    <property type="evidence" value="ECO:0007669"/>
    <property type="project" value="InterPro"/>
</dbReference>
<dbReference type="PROSITE" id="PS50890">
    <property type="entry name" value="PUA"/>
    <property type="match status" value="1"/>
</dbReference>
<dbReference type="InterPro" id="IPR016437">
    <property type="entry name" value="MCT-1/Tma20"/>
</dbReference>
<dbReference type="STRING" id="679926.Mpet_2655"/>
<dbReference type="eggNOG" id="arCOG00985">
    <property type="taxonomic scope" value="Archaea"/>
</dbReference>
<dbReference type="InterPro" id="IPR015266">
    <property type="entry name" value="DUF1947"/>
</dbReference>
<dbReference type="PANTHER" id="PTHR22798">
    <property type="entry name" value="MCT-1 PROTEIN"/>
    <property type="match status" value="1"/>
</dbReference>
<dbReference type="NCBIfam" id="TIGR00451">
    <property type="entry name" value="unchar_dom_2"/>
    <property type="match status" value="1"/>
</dbReference>
<dbReference type="NCBIfam" id="TIGR03684">
    <property type="entry name" value="arCOG00985"/>
    <property type="match status" value="1"/>
</dbReference>
<gene>
    <name evidence="2" type="ordered locus">Mpet_2655</name>
</gene>
<accession>E1RG84</accession>
<dbReference type="CDD" id="cd21154">
    <property type="entry name" value="PUA_MJ1432-like"/>
    <property type="match status" value="1"/>
</dbReference>
<dbReference type="PANTHER" id="PTHR22798:SF0">
    <property type="entry name" value="MALIGNANT T-CELL-AMPLIFIED SEQUENCE 1"/>
    <property type="match status" value="1"/>
</dbReference>
<dbReference type="GO" id="GO:0001731">
    <property type="term" value="P:formation of translation preinitiation complex"/>
    <property type="evidence" value="ECO:0007669"/>
    <property type="project" value="TreeGrafter"/>
</dbReference>
<dbReference type="Pfam" id="PF01472">
    <property type="entry name" value="PUA"/>
    <property type="match status" value="1"/>
</dbReference>
<dbReference type="InterPro" id="IPR002478">
    <property type="entry name" value="PUA"/>
</dbReference>